<evidence type="ECO:0000313" key="2">
    <source>
        <dbReference type="EMBL" id="GIH05317.1"/>
    </source>
</evidence>
<dbReference type="AlphaFoldDB" id="A0A8J3Q8U1"/>
<keyword evidence="3" id="KW-1185">Reference proteome</keyword>
<feature type="transmembrane region" description="Helical" evidence="1">
    <location>
        <begin position="7"/>
        <end position="28"/>
    </location>
</feature>
<keyword evidence="1" id="KW-0812">Transmembrane</keyword>
<proteinExistence type="predicted"/>
<dbReference type="EMBL" id="BONY01000018">
    <property type="protein sequence ID" value="GIH05317.1"/>
    <property type="molecule type" value="Genomic_DNA"/>
</dbReference>
<sequence>MTSTHDWHPSAVLAGSVVMLMFAGWLGLRSPTAVRAAFSFGMLALLAFASFAALADVAHEVATLDPGKGPSVVAVSPDSRYEIIVVYSGDLIAADTAVVRVRSRNGLLSRESTDLGCVRPANSEPAALIVTFTGPHDITVDANDGRSWQAGFDPHALRPTVTFGLPCQ</sequence>
<evidence type="ECO:0000313" key="3">
    <source>
        <dbReference type="Proteomes" id="UP000612899"/>
    </source>
</evidence>
<name>A0A8J3Q8U1_9ACTN</name>
<dbReference type="Proteomes" id="UP000612899">
    <property type="component" value="Unassembled WGS sequence"/>
</dbReference>
<evidence type="ECO:0000256" key="1">
    <source>
        <dbReference type="SAM" id="Phobius"/>
    </source>
</evidence>
<keyword evidence="1" id="KW-0472">Membrane</keyword>
<reference evidence="2" key="1">
    <citation type="submission" date="2021-01" db="EMBL/GenBank/DDBJ databases">
        <title>Whole genome shotgun sequence of Rhizocola hellebori NBRC 109834.</title>
        <authorList>
            <person name="Komaki H."/>
            <person name="Tamura T."/>
        </authorList>
    </citation>
    <scope>NUCLEOTIDE SEQUENCE</scope>
    <source>
        <strain evidence="2">NBRC 109834</strain>
    </source>
</reference>
<gene>
    <name evidence="2" type="ORF">Rhe02_33840</name>
</gene>
<keyword evidence="1" id="KW-1133">Transmembrane helix</keyword>
<comment type="caution">
    <text evidence="2">The sequence shown here is derived from an EMBL/GenBank/DDBJ whole genome shotgun (WGS) entry which is preliminary data.</text>
</comment>
<organism evidence="2 3">
    <name type="scientific">Rhizocola hellebori</name>
    <dbReference type="NCBI Taxonomy" id="1392758"/>
    <lineage>
        <taxon>Bacteria</taxon>
        <taxon>Bacillati</taxon>
        <taxon>Actinomycetota</taxon>
        <taxon>Actinomycetes</taxon>
        <taxon>Micromonosporales</taxon>
        <taxon>Micromonosporaceae</taxon>
        <taxon>Rhizocola</taxon>
    </lineage>
</organism>
<accession>A0A8J3Q8U1</accession>
<feature type="transmembrane region" description="Helical" evidence="1">
    <location>
        <begin position="34"/>
        <end position="55"/>
    </location>
</feature>
<protein>
    <submittedName>
        <fullName evidence="2">Uncharacterized protein</fullName>
    </submittedName>
</protein>